<dbReference type="Proteomes" id="UP000193240">
    <property type="component" value="Unassembled WGS sequence"/>
</dbReference>
<accession>A0A1Y2LI85</accession>
<gene>
    <name evidence="2" type="ORF">B5807_12045</name>
</gene>
<feature type="region of interest" description="Disordered" evidence="1">
    <location>
        <begin position="1"/>
        <end position="28"/>
    </location>
</feature>
<reference evidence="2 3" key="1">
    <citation type="journal article" date="2017" name="Genome Announc.">
        <title>Genome sequence of the saprophytic ascomycete Epicoccum nigrum ICMP 19927 strain isolated from New Zealand.</title>
        <authorList>
            <person name="Fokin M."/>
            <person name="Fleetwood D."/>
            <person name="Weir B.S."/>
            <person name="Villas-Boas S.G."/>
        </authorList>
    </citation>
    <scope>NUCLEOTIDE SEQUENCE [LARGE SCALE GENOMIC DNA]</scope>
    <source>
        <strain evidence="2 3">ICMP 19927</strain>
    </source>
</reference>
<keyword evidence="3" id="KW-1185">Reference proteome</keyword>
<dbReference type="InParanoid" id="A0A1Y2LI85"/>
<dbReference type="AlphaFoldDB" id="A0A1Y2LI85"/>
<dbReference type="EMBL" id="KZ107871">
    <property type="protein sequence ID" value="OSS43299.1"/>
    <property type="molecule type" value="Genomic_DNA"/>
</dbReference>
<evidence type="ECO:0000256" key="1">
    <source>
        <dbReference type="SAM" id="MobiDB-lite"/>
    </source>
</evidence>
<organism evidence="2 3">
    <name type="scientific">Epicoccum nigrum</name>
    <name type="common">Soil fungus</name>
    <name type="synonym">Epicoccum purpurascens</name>
    <dbReference type="NCBI Taxonomy" id="105696"/>
    <lineage>
        <taxon>Eukaryota</taxon>
        <taxon>Fungi</taxon>
        <taxon>Dikarya</taxon>
        <taxon>Ascomycota</taxon>
        <taxon>Pezizomycotina</taxon>
        <taxon>Dothideomycetes</taxon>
        <taxon>Pleosporomycetidae</taxon>
        <taxon>Pleosporales</taxon>
        <taxon>Pleosporineae</taxon>
        <taxon>Didymellaceae</taxon>
        <taxon>Epicoccum</taxon>
    </lineage>
</organism>
<protein>
    <submittedName>
        <fullName evidence="2">Uncharacterized protein</fullName>
    </submittedName>
</protein>
<name>A0A1Y2LI85_EPING</name>
<evidence type="ECO:0000313" key="2">
    <source>
        <dbReference type="EMBL" id="OSS43299.1"/>
    </source>
</evidence>
<sequence length="99" mass="11291">MHEADINRQVKKRHREPESPSIAGPIEPASKRLCFPNTAVPYIENLVNHWRRLGSWPDEYFQPDAMSNIFAQPALRRKRSPSYSFASSFSTHSSSSMSA</sequence>
<proteinExistence type="predicted"/>
<evidence type="ECO:0000313" key="3">
    <source>
        <dbReference type="Proteomes" id="UP000193240"/>
    </source>
</evidence>